<gene>
    <name evidence="8" type="ORF">SAMN05216377_12290</name>
</gene>
<keyword evidence="9" id="KW-1185">Reference proteome</keyword>
<feature type="transmembrane region" description="Helical" evidence="6">
    <location>
        <begin position="29"/>
        <end position="49"/>
    </location>
</feature>
<keyword evidence="5 6" id="KW-0472">Membrane</keyword>
<keyword evidence="2" id="KW-1003">Cell membrane</keyword>
<accession>A0A1G8CGE2</accession>
<evidence type="ECO:0000259" key="7">
    <source>
        <dbReference type="Pfam" id="PF00482"/>
    </source>
</evidence>
<dbReference type="AlphaFoldDB" id="A0A1G8CGE2"/>
<reference evidence="8 9" key="1">
    <citation type="submission" date="2016-10" db="EMBL/GenBank/DDBJ databases">
        <authorList>
            <person name="de Groot N.N."/>
        </authorList>
    </citation>
    <scope>NUCLEOTIDE SEQUENCE [LARGE SCALE GENOMIC DNA]</scope>
    <source>
        <strain evidence="8 9">CGMCC 4.3143</strain>
    </source>
</reference>
<dbReference type="InterPro" id="IPR018076">
    <property type="entry name" value="T2SS_GspF_dom"/>
</dbReference>
<protein>
    <submittedName>
        <fullName evidence="8">Type II secretion system (T2SS), protein F</fullName>
    </submittedName>
</protein>
<dbReference type="STRING" id="366584.SAMN05216377_12290"/>
<feature type="domain" description="Type II secretion system protein GspF" evidence="7">
    <location>
        <begin position="72"/>
        <end position="200"/>
    </location>
</feature>
<evidence type="ECO:0000256" key="2">
    <source>
        <dbReference type="ARBA" id="ARBA00022475"/>
    </source>
</evidence>
<evidence type="ECO:0000256" key="5">
    <source>
        <dbReference type="ARBA" id="ARBA00023136"/>
    </source>
</evidence>
<sequence length="208" mass="22242">MLRRLVSTLSYAAAGPALALVLWLVDAELPAVVPATITIAAATAAWTGAARQLRDRADDLRDEMRYALVAYLQQVSLLRRGGAGVATALLQPAGYLESSWAMRRITHHLEIATRSGQMPWYGLGRLAEEIDLPELDDLADTARSAGDDGGAVIDTLLARASSLSDELRADARAEANRASVRLSTPGAMQVFLIAAWVLYPATTTLLTS</sequence>
<evidence type="ECO:0000256" key="4">
    <source>
        <dbReference type="ARBA" id="ARBA00022989"/>
    </source>
</evidence>
<dbReference type="Pfam" id="PF00482">
    <property type="entry name" value="T2SSF"/>
    <property type="match status" value="1"/>
</dbReference>
<dbReference type="Proteomes" id="UP000198967">
    <property type="component" value="Unassembled WGS sequence"/>
</dbReference>
<dbReference type="GO" id="GO:0005886">
    <property type="term" value="C:plasma membrane"/>
    <property type="evidence" value="ECO:0007669"/>
    <property type="project" value="UniProtKB-SubCell"/>
</dbReference>
<evidence type="ECO:0000256" key="6">
    <source>
        <dbReference type="SAM" id="Phobius"/>
    </source>
</evidence>
<proteinExistence type="predicted"/>
<keyword evidence="3 6" id="KW-0812">Transmembrane</keyword>
<dbReference type="EMBL" id="FNBE01000022">
    <property type="protein sequence ID" value="SDH44531.1"/>
    <property type="molecule type" value="Genomic_DNA"/>
</dbReference>
<evidence type="ECO:0000313" key="9">
    <source>
        <dbReference type="Proteomes" id="UP000198967"/>
    </source>
</evidence>
<organism evidence="8 9">
    <name type="scientific">Pseudonocardia oroxyli</name>
    <dbReference type="NCBI Taxonomy" id="366584"/>
    <lineage>
        <taxon>Bacteria</taxon>
        <taxon>Bacillati</taxon>
        <taxon>Actinomycetota</taxon>
        <taxon>Actinomycetes</taxon>
        <taxon>Pseudonocardiales</taxon>
        <taxon>Pseudonocardiaceae</taxon>
        <taxon>Pseudonocardia</taxon>
    </lineage>
</organism>
<evidence type="ECO:0000313" key="8">
    <source>
        <dbReference type="EMBL" id="SDH44531.1"/>
    </source>
</evidence>
<name>A0A1G8CGE2_PSEOR</name>
<feature type="transmembrane region" description="Helical" evidence="6">
    <location>
        <begin position="178"/>
        <end position="199"/>
    </location>
</feature>
<evidence type="ECO:0000256" key="3">
    <source>
        <dbReference type="ARBA" id="ARBA00022692"/>
    </source>
</evidence>
<comment type="subcellular location">
    <subcellularLocation>
        <location evidence="1">Cell membrane</location>
        <topology evidence="1">Multi-pass membrane protein</topology>
    </subcellularLocation>
</comment>
<keyword evidence="4 6" id="KW-1133">Transmembrane helix</keyword>
<dbReference type="PANTHER" id="PTHR35007">
    <property type="entry name" value="INTEGRAL MEMBRANE PROTEIN-RELATED"/>
    <property type="match status" value="1"/>
</dbReference>
<dbReference type="PANTHER" id="PTHR35007:SF1">
    <property type="entry name" value="PILUS ASSEMBLY PROTEIN"/>
    <property type="match status" value="1"/>
</dbReference>
<evidence type="ECO:0000256" key="1">
    <source>
        <dbReference type="ARBA" id="ARBA00004651"/>
    </source>
</evidence>